<feature type="compositionally biased region" description="Polar residues" evidence="1">
    <location>
        <begin position="16"/>
        <end position="26"/>
    </location>
</feature>
<comment type="caution">
    <text evidence="2">The sequence shown here is derived from an EMBL/GenBank/DDBJ whole genome shotgun (WGS) entry which is preliminary data.</text>
</comment>
<dbReference type="AlphaFoldDB" id="A0A9Q0MYZ2"/>
<evidence type="ECO:0000313" key="2">
    <source>
        <dbReference type="EMBL" id="KAJ6639759.1"/>
    </source>
</evidence>
<sequence length="123" mass="13484">MDKFVRQWRIAENKSTEVATGSTMKLSESSSDEPSSDGHGISISHIVTTASQVVDVSSSTNNNEFKLHISDLTHGAVKHMLYDTSTICQRVLDEAVLTHIAATSSLIRSGKFEFFTLVHEMVA</sequence>
<accession>A0A9Q0MYZ2</accession>
<proteinExistence type="predicted"/>
<dbReference type="EMBL" id="WJQU01000003">
    <property type="protein sequence ID" value="KAJ6639759.1"/>
    <property type="molecule type" value="Genomic_DNA"/>
</dbReference>
<feature type="region of interest" description="Disordered" evidence="1">
    <location>
        <begin position="16"/>
        <end position="41"/>
    </location>
</feature>
<keyword evidence="3" id="KW-1185">Reference proteome</keyword>
<evidence type="ECO:0000256" key="1">
    <source>
        <dbReference type="SAM" id="MobiDB-lite"/>
    </source>
</evidence>
<name>A0A9Q0MYZ2_9DIPT</name>
<gene>
    <name evidence="2" type="ORF">Bhyg_12506</name>
</gene>
<dbReference type="Proteomes" id="UP001151699">
    <property type="component" value="Chromosome X"/>
</dbReference>
<organism evidence="2 3">
    <name type="scientific">Pseudolycoriella hygida</name>
    <dbReference type="NCBI Taxonomy" id="35572"/>
    <lineage>
        <taxon>Eukaryota</taxon>
        <taxon>Metazoa</taxon>
        <taxon>Ecdysozoa</taxon>
        <taxon>Arthropoda</taxon>
        <taxon>Hexapoda</taxon>
        <taxon>Insecta</taxon>
        <taxon>Pterygota</taxon>
        <taxon>Neoptera</taxon>
        <taxon>Endopterygota</taxon>
        <taxon>Diptera</taxon>
        <taxon>Nematocera</taxon>
        <taxon>Sciaroidea</taxon>
        <taxon>Sciaridae</taxon>
        <taxon>Pseudolycoriella</taxon>
    </lineage>
</organism>
<evidence type="ECO:0000313" key="3">
    <source>
        <dbReference type="Proteomes" id="UP001151699"/>
    </source>
</evidence>
<reference evidence="2" key="1">
    <citation type="submission" date="2022-07" db="EMBL/GenBank/DDBJ databases">
        <authorList>
            <person name="Trinca V."/>
            <person name="Uliana J.V.C."/>
            <person name="Torres T.T."/>
            <person name="Ward R.J."/>
            <person name="Monesi N."/>
        </authorList>
    </citation>
    <scope>NUCLEOTIDE SEQUENCE</scope>
    <source>
        <strain evidence="2">HSMRA1968</strain>
        <tissue evidence="2">Whole embryos</tissue>
    </source>
</reference>
<protein>
    <submittedName>
        <fullName evidence="2">Uncharacterized protein</fullName>
    </submittedName>
</protein>